<evidence type="ECO:0000313" key="1">
    <source>
        <dbReference type="EMBL" id="MBA4627884.1"/>
    </source>
</evidence>
<name>A0A7C9D0L0_OPUST</name>
<reference evidence="1" key="2">
    <citation type="submission" date="2020-07" db="EMBL/GenBank/DDBJ databases">
        <authorList>
            <person name="Vera ALvarez R."/>
            <person name="Arias-Moreno D.M."/>
            <person name="Jimenez-Jacinto V."/>
            <person name="Jimenez-Bremont J.F."/>
            <person name="Swaminathan K."/>
            <person name="Moose S.P."/>
            <person name="Guerrero-Gonzalez M.L."/>
            <person name="Marino-Ramirez L."/>
            <person name="Landsman D."/>
            <person name="Rodriguez-Kessler M."/>
            <person name="Delgado-Sanchez P."/>
        </authorList>
    </citation>
    <scope>NUCLEOTIDE SEQUENCE</scope>
    <source>
        <tissue evidence="1">Cladode</tissue>
    </source>
</reference>
<sequence>MCSCKPRCDPFATSFLSVTCKRKSLSQGTCVSIIDQKKTSCKGGLCHSLVCLRSLCLQLQMCTPDFVLLNKNKISILVTSLASRLTCIKPDDFEDAPVLQN</sequence>
<dbReference type="EMBL" id="GISG01064054">
    <property type="protein sequence ID" value="MBA4627884.1"/>
    <property type="molecule type" value="Transcribed_RNA"/>
</dbReference>
<reference evidence="1" key="1">
    <citation type="journal article" date="2013" name="J. Plant Res.">
        <title>Effect of fungi and light on seed germination of three Opuntia species from semiarid lands of central Mexico.</title>
        <authorList>
            <person name="Delgado-Sanchez P."/>
            <person name="Jimenez-Bremont J.F."/>
            <person name="Guerrero-Gonzalez Mde L."/>
            <person name="Flores J."/>
        </authorList>
    </citation>
    <scope>NUCLEOTIDE SEQUENCE</scope>
    <source>
        <tissue evidence="1">Cladode</tissue>
    </source>
</reference>
<proteinExistence type="predicted"/>
<protein>
    <submittedName>
        <fullName evidence="1">Uncharacterized protein</fullName>
    </submittedName>
</protein>
<organism evidence="1">
    <name type="scientific">Opuntia streptacantha</name>
    <name type="common">Prickly pear cactus</name>
    <name type="synonym">Opuntia cardona</name>
    <dbReference type="NCBI Taxonomy" id="393608"/>
    <lineage>
        <taxon>Eukaryota</taxon>
        <taxon>Viridiplantae</taxon>
        <taxon>Streptophyta</taxon>
        <taxon>Embryophyta</taxon>
        <taxon>Tracheophyta</taxon>
        <taxon>Spermatophyta</taxon>
        <taxon>Magnoliopsida</taxon>
        <taxon>eudicotyledons</taxon>
        <taxon>Gunneridae</taxon>
        <taxon>Pentapetalae</taxon>
        <taxon>Caryophyllales</taxon>
        <taxon>Cactineae</taxon>
        <taxon>Cactaceae</taxon>
        <taxon>Opuntioideae</taxon>
        <taxon>Opuntia</taxon>
    </lineage>
</organism>
<dbReference type="AlphaFoldDB" id="A0A7C9D0L0"/>
<accession>A0A7C9D0L0</accession>